<proteinExistence type="predicted"/>
<organism evidence="1">
    <name type="scientific">Eutreptiella gymnastica</name>
    <dbReference type="NCBI Taxonomy" id="73025"/>
    <lineage>
        <taxon>Eukaryota</taxon>
        <taxon>Discoba</taxon>
        <taxon>Euglenozoa</taxon>
        <taxon>Euglenida</taxon>
        <taxon>Spirocuta</taxon>
        <taxon>Euglenophyceae</taxon>
        <taxon>Eutreptiales</taxon>
        <taxon>Eutreptiaceae</taxon>
        <taxon>Eutreptiella</taxon>
    </lineage>
</organism>
<reference evidence="1" key="1">
    <citation type="submission" date="2021-01" db="EMBL/GenBank/DDBJ databases">
        <authorList>
            <person name="Corre E."/>
            <person name="Pelletier E."/>
            <person name="Niang G."/>
            <person name="Scheremetjew M."/>
            <person name="Finn R."/>
            <person name="Kale V."/>
            <person name="Holt S."/>
            <person name="Cochrane G."/>
            <person name="Meng A."/>
            <person name="Brown T."/>
            <person name="Cohen L."/>
        </authorList>
    </citation>
    <scope>NUCLEOTIDE SEQUENCE</scope>
    <source>
        <strain evidence="1">NIES-381</strain>
    </source>
</reference>
<gene>
    <name evidence="1" type="ORF">EGYM00392_LOCUS50430</name>
</gene>
<evidence type="ECO:0000313" key="1">
    <source>
        <dbReference type="EMBL" id="CAD9039265.1"/>
    </source>
</evidence>
<protein>
    <submittedName>
        <fullName evidence="1">Uncharacterized protein</fullName>
    </submittedName>
</protein>
<sequence length="478" mass="53158">MKSVGPLAIEAHLKGKRHLDRLKTEGPSPFQDYTCECGQVLVHVKQFQIDQHLAGKSCIDRRHALARQKLMATYVEPVHREFIFEQDQRPAEQLLVDQGVGLAEDDIVFNDSMCPGVEVLPPDEFYSVYPFEIHKPGGVPSCPPVSWLPGDKVVFSRSCTGVTAPGAHLCEFCEELKENANLRLVIEFARKAEPHSSYSRLGIGALSAMLRNNKLVRDHESLRVLALQRKVSGLRGKVDVGSKLVTAIRTKQHARVGQLLDQQLNKGRSLKFCVTLLEDAVVPQLTRTYNEQEHDLALLTSRLGNTRLLYAFHKAGILPSKPFSKLFSRLENPFNLHGVIDLSTLSRLVSTVWGGLPKVPISAHTDEVALAPRLSIDTTGGTSNARFVGLCEHAPQIVPYKNVDSVRDVINKLISGDWHLATHAKVLGVSRHDSKCFRMLPITFEASCNRFTASQEDDRLRDFFNPLSPPSIALPCAY</sequence>
<accession>A0A7S1NSA0</accession>
<dbReference type="AlphaFoldDB" id="A0A7S1NSA0"/>
<name>A0A7S1NSA0_9EUGL</name>
<dbReference type="EMBL" id="HBGA01135989">
    <property type="protein sequence ID" value="CAD9039265.1"/>
    <property type="molecule type" value="Transcribed_RNA"/>
</dbReference>